<dbReference type="EMBL" id="BAABFC010000009">
    <property type="protein sequence ID" value="GAA4496375.1"/>
    <property type="molecule type" value="Genomic_DNA"/>
</dbReference>
<dbReference type="InterPro" id="IPR007838">
    <property type="entry name" value="Cell_div_ZapA-like"/>
</dbReference>
<evidence type="ECO:0000256" key="2">
    <source>
        <dbReference type="ARBA" id="ARBA00010074"/>
    </source>
</evidence>
<protein>
    <recommendedName>
        <fullName evidence="3">Cell division protein ZapA</fullName>
    </recommendedName>
    <alternativeName>
        <fullName evidence="11">Z ring-associated protein ZapA</fullName>
    </alternativeName>
</protein>
<organism evidence="12 13">
    <name type="scientific">Pseudaeromonas paramecii</name>
    <dbReference type="NCBI Taxonomy" id="2138166"/>
    <lineage>
        <taxon>Bacteria</taxon>
        <taxon>Pseudomonadati</taxon>
        <taxon>Pseudomonadota</taxon>
        <taxon>Gammaproteobacteria</taxon>
        <taxon>Aeromonadales</taxon>
        <taxon>Aeromonadaceae</taxon>
        <taxon>Pseudaeromonas</taxon>
    </lineage>
</organism>
<keyword evidence="6" id="KW-0175">Coiled coil</keyword>
<evidence type="ECO:0000256" key="9">
    <source>
        <dbReference type="ARBA" id="ARBA00024910"/>
    </source>
</evidence>
<dbReference type="InterPro" id="IPR036192">
    <property type="entry name" value="Cell_div_ZapA-like_sf"/>
</dbReference>
<evidence type="ECO:0000256" key="6">
    <source>
        <dbReference type="ARBA" id="ARBA00023054"/>
    </source>
</evidence>
<sequence>MTVATESIELTILGRVYKISCLSGQSDALKAAADGLNQHLNEMRQRSRGSNNEQLAVMAALHFCYELGLEKASNRKYSETMDERIKMLQQTIETALLEQGRQLRG</sequence>
<evidence type="ECO:0000256" key="4">
    <source>
        <dbReference type="ARBA" id="ARBA00022490"/>
    </source>
</evidence>
<dbReference type="PANTHER" id="PTHR34981:SF1">
    <property type="entry name" value="CELL DIVISION PROTEIN ZAPA"/>
    <property type="match status" value="1"/>
</dbReference>
<keyword evidence="8" id="KW-0131">Cell cycle</keyword>
<comment type="function">
    <text evidence="9">Activator of cell division through the inhibition of FtsZ GTPase activity, therefore promoting FtsZ assembly into bundles of protofilaments necessary for the formation of the division Z ring. It is recruited early at mid-cell but it is not essential for cell division.</text>
</comment>
<keyword evidence="13" id="KW-1185">Reference proteome</keyword>
<comment type="similarity">
    <text evidence="2">Belongs to the ZapA family. Type 1 subfamily.</text>
</comment>
<dbReference type="RefSeq" id="WP_345010901.1">
    <property type="nucleotide sequence ID" value="NZ_BAABFC010000009.1"/>
</dbReference>
<evidence type="ECO:0000256" key="5">
    <source>
        <dbReference type="ARBA" id="ARBA00022618"/>
    </source>
</evidence>
<accession>A0ABP8Q511</accession>
<dbReference type="GO" id="GO:0051301">
    <property type="term" value="P:cell division"/>
    <property type="evidence" value="ECO:0007669"/>
    <property type="project" value="UniProtKB-KW"/>
</dbReference>
<evidence type="ECO:0000256" key="7">
    <source>
        <dbReference type="ARBA" id="ARBA00023210"/>
    </source>
</evidence>
<dbReference type="NCBIfam" id="NF008209">
    <property type="entry name" value="PRK10972.1"/>
    <property type="match status" value="1"/>
</dbReference>
<keyword evidence="5 12" id="KW-0132">Cell division</keyword>
<dbReference type="Pfam" id="PF05164">
    <property type="entry name" value="ZapA"/>
    <property type="match status" value="1"/>
</dbReference>
<evidence type="ECO:0000256" key="11">
    <source>
        <dbReference type="ARBA" id="ARBA00033158"/>
    </source>
</evidence>
<gene>
    <name evidence="12" type="primary">zapA</name>
    <name evidence="12" type="ORF">GCM10023095_11210</name>
</gene>
<dbReference type="InterPro" id="IPR042233">
    <property type="entry name" value="Cell_div_ZapA_N"/>
</dbReference>
<dbReference type="Gene3D" id="3.30.160.880">
    <property type="entry name" value="Cell division protein ZapA protomer, N-terminal domain"/>
    <property type="match status" value="1"/>
</dbReference>
<name>A0ABP8Q511_9GAMM</name>
<proteinExistence type="inferred from homology"/>
<evidence type="ECO:0000313" key="12">
    <source>
        <dbReference type="EMBL" id="GAA4496375.1"/>
    </source>
</evidence>
<comment type="subcellular location">
    <subcellularLocation>
        <location evidence="1">Cytoplasm</location>
    </subcellularLocation>
</comment>
<keyword evidence="7" id="KW-0717">Septation</keyword>
<evidence type="ECO:0000256" key="10">
    <source>
        <dbReference type="ARBA" id="ARBA00026068"/>
    </source>
</evidence>
<evidence type="ECO:0000256" key="3">
    <source>
        <dbReference type="ARBA" id="ARBA00015195"/>
    </source>
</evidence>
<evidence type="ECO:0000256" key="8">
    <source>
        <dbReference type="ARBA" id="ARBA00023306"/>
    </source>
</evidence>
<comment type="caution">
    <text evidence="12">The sequence shown here is derived from an EMBL/GenBank/DDBJ whole genome shotgun (WGS) entry which is preliminary data.</text>
</comment>
<keyword evidence="4" id="KW-0963">Cytoplasm</keyword>
<dbReference type="SUPFAM" id="SSF102829">
    <property type="entry name" value="Cell division protein ZapA-like"/>
    <property type="match status" value="1"/>
</dbReference>
<dbReference type="Gene3D" id="1.20.5.50">
    <property type="match status" value="1"/>
</dbReference>
<comment type="subunit">
    <text evidence="10">Homodimer. Interacts with FtsZ.</text>
</comment>
<dbReference type="Proteomes" id="UP001501321">
    <property type="component" value="Unassembled WGS sequence"/>
</dbReference>
<evidence type="ECO:0000256" key="1">
    <source>
        <dbReference type="ARBA" id="ARBA00004496"/>
    </source>
</evidence>
<dbReference type="PANTHER" id="PTHR34981">
    <property type="entry name" value="CELL DIVISION PROTEIN ZAPA"/>
    <property type="match status" value="1"/>
</dbReference>
<reference evidence="13" key="1">
    <citation type="journal article" date="2019" name="Int. J. Syst. Evol. Microbiol.">
        <title>The Global Catalogue of Microorganisms (GCM) 10K type strain sequencing project: providing services to taxonomists for standard genome sequencing and annotation.</title>
        <authorList>
            <consortium name="The Broad Institute Genomics Platform"/>
            <consortium name="The Broad Institute Genome Sequencing Center for Infectious Disease"/>
            <person name="Wu L."/>
            <person name="Ma J."/>
        </authorList>
    </citation>
    <scope>NUCLEOTIDE SEQUENCE [LARGE SCALE GENOMIC DNA]</scope>
    <source>
        <strain evidence="13">JCM 32226</strain>
    </source>
</reference>
<evidence type="ECO:0000313" key="13">
    <source>
        <dbReference type="Proteomes" id="UP001501321"/>
    </source>
</evidence>